<evidence type="ECO:0008006" key="5">
    <source>
        <dbReference type="Google" id="ProtNLM"/>
    </source>
</evidence>
<sequence length="271" mass="28566">MNKKNMLRSLTASLLCLSAVSPATAALPLISEGDAILFSDDFNDNSSGWTNISVVNGTGVATSGTGEIDASAWSPAAPGDNSEVASTLVLPESVNVLDGDISVYFRVSAFDVSVIEVNKFSVRFSESTGDRLFGTTQRPMAAQVSSLDYRNSSGGFVTSNLSSEAPMVSEEYMDMKLSLSLNGESVDDGATIQMYYFDTTSSDYVSLVMVSSGVDLNTGIFNKLYINSRNGADGAVSFDSIVVAQAIPEVSSFALIAAMVALSILGVRRRS</sequence>
<keyword evidence="2" id="KW-0732">Signal</keyword>
<feature type="signal peptide" evidence="2">
    <location>
        <begin position="1"/>
        <end position="25"/>
    </location>
</feature>
<dbReference type="EMBL" id="JACHVA010000143">
    <property type="protein sequence ID" value="MBC2604316.1"/>
    <property type="molecule type" value="Genomic_DNA"/>
</dbReference>
<accession>A0A7X1B2A5</accession>
<evidence type="ECO:0000256" key="1">
    <source>
        <dbReference type="SAM" id="Phobius"/>
    </source>
</evidence>
<keyword evidence="4" id="KW-1185">Reference proteome</keyword>
<keyword evidence="1" id="KW-0472">Membrane</keyword>
<keyword evidence="1" id="KW-1133">Transmembrane helix</keyword>
<organism evidence="3 4">
    <name type="scientific">Puniceicoccus vermicola</name>
    <dbReference type="NCBI Taxonomy" id="388746"/>
    <lineage>
        <taxon>Bacteria</taxon>
        <taxon>Pseudomonadati</taxon>
        <taxon>Verrucomicrobiota</taxon>
        <taxon>Opitutia</taxon>
        <taxon>Puniceicoccales</taxon>
        <taxon>Puniceicoccaceae</taxon>
        <taxon>Puniceicoccus</taxon>
    </lineage>
</organism>
<dbReference type="RefSeq" id="WP_185694929.1">
    <property type="nucleotide sequence ID" value="NZ_JACHVA010000143.1"/>
</dbReference>
<gene>
    <name evidence="3" type="ORF">H5P30_21260</name>
</gene>
<feature type="chain" id="PRO_5031532183" description="PEP-CTERM sorting domain-containing protein" evidence="2">
    <location>
        <begin position="26"/>
        <end position="271"/>
    </location>
</feature>
<dbReference type="AlphaFoldDB" id="A0A7X1B2A5"/>
<name>A0A7X1B2A5_9BACT</name>
<feature type="transmembrane region" description="Helical" evidence="1">
    <location>
        <begin position="250"/>
        <end position="267"/>
    </location>
</feature>
<dbReference type="Proteomes" id="UP000525652">
    <property type="component" value="Unassembled WGS sequence"/>
</dbReference>
<comment type="caution">
    <text evidence="3">The sequence shown here is derived from an EMBL/GenBank/DDBJ whole genome shotgun (WGS) entry which is preliminary data.</text>
</comment>
<evidence type="ECO:0000313" key="4">
    <source>
        <dbReference type="Proteomes" id="UP000525652"/>
    </source>
</evidence>
<evidence type="ECO:0000256" key="2">
    <source>
        <dbReference type="SAM" id="SignalP"/>
    </source>
</evidence>
<evidence type="ECO:0000313" key="3">
    <source>
        <dbReference type="EMBL" id="MBC2604316.1"/>
    </source>
</evidence>
<proteinExistence type="predicted"/>
<protein>
    <recommendedName>
        <fullName evidence="5">PEP-CTERM sorting domain-containing protein</fullName>
    </recommendedName>
</protein>
<keyword evidence="1" id="KW-0812">Transmembrane</keyword>
<reference evidence="3 4" key="1">
    <citation type="submission" date="2020-07" db="EMBL/GenBank/DDBJ databases">
        <authorList>
            <person name="Feng X."/>
        </authorList>
    </citation>
    <scope>NUCLEOTIDE SEQUENCE [LARGE SCALE GENOMIC DNA]</scope>
    <source>
        <strain evidence="3 4">JCM14086</strain>
    </source>
</reference>